<dbReference type="InterPro" id="IPR011991">
    <property type="entry name" value="ArsR-like_HTH"/>
</dbReference>
<dbReference type="GO" id="GO:0003677">
    <property type="term" value="F:DNA binding"/>
    <property type="evidence" value="ECO:0007669"/>
    <property type="project" value="UniProtKB-KW"/>
</dbReference>
<evidence type="ECO:0000313" key="6">
    <source>
        <dbReference type="Proteomes" id="UP001196509"/>
    </source>
</evidence>
<evidence type="ECO:0000256" key="3">
    <source>
        <dbReference type="ARBA" id="ARBA00023163"/>
    </source>
</evidence>
<name>A0AAE2ZUQ3_9HYPH</name>
<gene>
    <name evidence="5" type="ORF">K1W69_22545</name>
</gene>
<dbReference type="SUPFAM" id="SSF46785">
    <property type="entry name" value="Winged helix' DNA-binding domain"/>
    <property type="match status" value="1"/>
</dbReference>
<dbReference type="CDD" id="cd00090">
    <property type="entry name" value="HTH_ARSR"/>
    <property type="match status" value="1"/>
</dbReference>
<reference evidence="5" key="1">
    <citation type="submission" date="2021-08" db="EMBL/GenBank/DDBJ databases">
        <title>Hoeflea bacterium WL0058 sp. nov., isolated from the sediment.</title>
        <authorList>
            <person name="Wang L."/>
            <person name="Zhang D."/>
        </authorList>
    </citation>
    <scope>NUCLEOTIDE SEQUENCE</scope>
    <source>
        <strain evidence="5">WL0058</strain>
    </source>
</reference>
<accession>A0AAE2ZUQ3</accession>
<evidence type="ECO:0000256" key="1">
    <source>
        <dbReference type="ARBA" id="ARBA00023015"/>
    </source>
</evidence>
<dbReference type="PANTHER" id="PTHR33204:SF18">
    <property type="entry name" value="TRANSCRIPTIONAL REGULATORY PROTEIN"/>
    <property type="match status" value="1"/>
</dbReference>
<dbReference type="InterPro" id="IPR036388">
    <property type="entry name" value="WH-like_DNA-bd_sf"/>
</dbReference>
<keyword evidence="1" id="KW-0805">Transcription regulation</keyword>
<comment type="caution">
    <text evidence="5">The sequence shown here is derived from an EMBL/GenBank/DDBJ whole genome shotgun (WGS) entry which is preliminary data.</text>
</comment>
<dbReference type="GO" id="GO:0006355">
    <property type="term" value="P:regulation of DNA-templated transcription"/>
    <property type="evidence" value="ECO:0007669"/>
    <property type="project" value="UniProtKB-ARBA"/>
</dbReference>
<dbReference type="Proteomes" id="UP001196509">
    <property type="component" value="Unassembled WGS sequence"/>
</dbReference>
<proteinExistence type="predicted"/>
<feature type="domain" description="HTH hxlR-type" evidence="4">
    <location>
        <begin position="11"/>
        <end position="108"/>
    </location>
</feature>
<dbReference type="Gene3D" id="1.10.10.10">
    <property type="entry name" value="Winged helix-like DNA-binding domain superfamily/Winged helix DNA-binding domain"/>
    <property type="match status" value="1"/>
</dbReference>
<dbReference type="Pfam" id="PF01638">
    <property type="entry name" value="HxlR"/>
    <property type="match status" value="1"/>
</dbReference>
<dbReference type="InterPro" id="IPR036390">
    <property type="entry name" value="WH_DNA-bd_sf"/>
</dbReference>
<dbReference type="PANTHER" id="PTHR33204">
    <property type="entry name" value="TRANSCRIPTIONAL REGULATOR, MARR FAMILY"/>
    <property type="match status" value="1"/>
</dbReference>
<sequence>MSSTKPYGLLCPVSKACDVLGARWTLPILCEMWAGETRFNDIRRAVGGISPTVLSRRLAEMEKAGLVYRVEDRAKGSVDYVRTKKAIDLEPALKALGNWSQRHIEAELALSYDLSTLMWAMRRLDTSAFPNRRVVIRFKFTETTGPKDKYWLFYRPGLPLEICVDVPGFDVDVFVESTEQSFAAVIMGRSTIEREIEQGRLYVSGDAVMMQTLKEWFPRSKYADLDGIRELPDGALLEVN</sequence>
<evidence type="ECO:0000313" key="5">
    <source>
        <dbReference type="EMBL" id="MBW8639992.1"/>
    </source>
</evidence>
<dbReference type="InterPro" id="IPR002577">
    <property type="entry name" value="HTH_HxlR"/>
</dbReference>
<organism evidence="5 6">
    <name type="scientific">Flavimaribacter sediminis</name>
    <dbReference type="NCBI Taxonomy" id="2865987"/>
    <lineage>
        <taxon>Bacteria</taxon>
        <taxon>Pseudomonadati</taxon>
        <taxon>Pseudomonadota</taxon>
        <taxon>Alphaproteobacteria</taxon>
        <taxon>Hyphomicrobiales</taxon>
        <taxon>Rhizobiaceae</taxon>
        <taxon>Flavimaribacter</taxon>
    </lineage>
</organism>
<protein>
    <submittedName>
        <fullName evidence="5">Helix-turn-helix transcriptional regulator</fullName>
    </submittedName>
</protein>
<dbReference type="SUPFAM" id="SSF55718">
    <property type="entry name" value="SCP-like"/>
    <property type="match status" value="1"/>
</dbReference>
<dbReference type="AlphaFoldDB" id="A0AAE2ZUQ3"/>
<dbReference type="Gene3D" id="3.30.1050.10">
    <property type="entry name" value="SCP2 sterol-binding domain"/>
    <property type="match status" value="1"/>
</dbReference>
<evidence type="ECO:0000256" key="2">
    <source>
        <dbReference type="ARBA" id="ARBA00023125"/>
    </source>
</evidence>
<evidence type="ECO:0000259" key="4">
    <source>
        <dbReference type="PROSITE" id="PS51118"/>
    </source>
</evidence>
<dbReference type="PROSITE" id="PS51118">
    <property type="entry name" value="HTH_HXLR"/>
    <property type="match status" value="1"/>
</dbReference>
<dbReference type="InterPro" id="IPR036527">
    <property type="entry name" value="SCP2_sterol-bd_dom_sf"/>
</dbReference>
<keyword evidence="6" id="KW-1185">Reference proteome</keyword>
<dbReference type="RefSeq" id="WP_220230719.1">
    <property type="nucleotide sequence ID" value="NZ_JAICBX010000005.1"/>
</dbReference>
<keyword evidence="2" id="KW-0238">DNA-binding</keyword>
<keyword evidence="3" id="KW-0804">Transcription</keyword>
<dbReference type="EMBL" id="JAICBX010000005">
    <property type="protein sequence ID" value="MBW8639992.1"/>
    <property type="molecule type" value="Genomic_DNA"/>
</dbReference>